<dbReference type="InterPro" id="IPR029058">
    <property type="entry name" value="AB_hydrolase_fold"/>
</dbReference>
<evidence type="ECO:0000256" key="1">
    <source>
        <dbReference type="SAM" id="SignalP"/>
    </source>
</evidence>
<dbReference type="RefSeq" id="WP_188606076.1">
    <property type="nucleotide sequence ID" value="NZ_BMIC01000003.1"/>
</dbReference>
<feature type="chain" id="PRO_5035284100" description="Alpha-glucosidase" evidence="1">
    <location>
        <begin position="21"/>
        <end position="268"/>
    </location>
</feature>
<sequence>MYLRHFLLLFLSFISINIFSQTTASQQVSTFTIEAPQLNTEKKIWVYLPKNYKNSEKAYSVIYMHDAQNLFDMHSSYAGEWKIDEYLDTLSKNESIIIGIEHGNEKRIEELTPYVHEKYGGGKGDLYLDFIISTLKPKIDSTYRTLTDAKHTTIFGSSLGGLLSFYAAIKHPEIFGNTGVFSPSFWYSDKIYDLVSNAELSSTSKFYFMVGTDEDETMVSNQKKMVTLLKHKGVKNKNIKNIIIEGGQHNEGLWSNNFPAAYQWLFNK</sequence>
<protein>
    <recommendedName>
        <fullName evidence="4">Alpha-glucosidase</fullName>
    </recommendedName>
</protein>
<proteinExistence type="predicted"/>
<keyword evidence="1" id="KW-0732">Signal</keyword>
<dbReference type="AlphaFoldDB" id="A0A8J2XH96"/>
<dbReference type="SUPFAM" id="SSF53474">
    <property type="entry name" value="alpha/beta-Hydrolases"/>
    <property type="match status" value="1"/>
</dbReference>
<dbReference type="PANTHER" id="PTHR48098:SF6">
    <property type="entry name" value="FERRI-BACILLIBACTIN ESTERASE BESA"/>
    <property type="match status" value="1"/>
</dbReference>
<dbReference type="EMBL" id="BMIC01000003">
    <property type="protein sequence ID" value="GFZ87402.1"/>
    <property type="molecule type" value="Genomic_DNA"/>
</dbReference>
<accession>A0A8J2XH96</accession>
<reference evidence="2 3" key="1">
    <citation type="journal article" date="2014" name="Int. J. Syst. Evol. Microbiol.">
        <title>Complete genome sequence of Corynebacterium casei LMG S-19264T (=DSM 44701T), isolated from a smear-ripened cheese.</title>
        <authorList>
            <consortium name="US DOE Joint Genome Institute (JGI-PGF)"/>
            <person name="Walter F."/>
            <person name="Albersmeier A."/>
            <person name="Kalinowski J."/>
            <person name="Ruckert C."/>
        </authorList>
    </citation>
    <scope>NUCLEOTIDE SEQUENCE [LARGE SCALE GENOMIC DNA]</scope>
    <source>
        <strain evidence="2 3">CGMCC 1.15295</strain>
    </source>
</reference>
<feature type="signal peptide" evidence="1">
    <location>
        <begin position="1"/>
        <end position="20"/>
    </location>
</feature>
<evidence type="ECO:0000313" key="2">
    <source>
        <dbReference type="EMBL" id="GFZ87402.1"/>
    </source>
</evidence>
<evidence type="ECO:0000313" key="3">
    <source>
        <dbReference type="Proteomes" id="UP000598120"/>
    </source>
</evidence>
<dbReference type="Pfam" id="PF00756">
    <property type="entry name" value="Esterase"/>
    <property type="match status" value="1"/>
</dbReference>
<dbReference type="PANTHER" id="PTHR48098">
    <property type="entry name" value="ENTEROCHELIN ESTERASE-RELATED"/>
    <property type="match status" value="1"/>
</dbReference>
<dbReference type="InterPro" id="IPR050583">
    <property type="entry name" value="Mycobacterial_A85_antigen"/>
</dbReference>
<evidence type="ECO:0008006" key="4">
    <source>
        <dbReference type="Google" id="ProtNLM"/>
    </source>
</evidence>
<organism evidence="2 3">
    <name type="scientific">Aquaticitalea lipolytica</name>
    <dbReference type="NCBI Taxonomy" id="1247562"/>
    <lineage>
        <taxon>Bacteria</taxon>
        <taxon>Pseudomonadati</taxon>
        <taxon>Bacteroidota</taxon>
        <taxon>Flavobacteriia</taxon>
        <taxon>Flavobacteriales</taxon>
        <taxon>Flavobacteriaceae</taxon>
        <taxon>Aquaticitalea</taxon>
    </lineage>
</organism>
<dbReference type="Gene3D" id="3.40.50.1820">
    <property type="entry name" value="alpha/beta hydrolase"/>
    <property type="match status" value="1"/>
</dbReference>
<dbReference type="Proteomes" id="UP000598120">
    <property type="component" value="Unassembled WGS sequence"/>
</dbReference>
<dbReference type="InterPro" id="IPR000801">
    <property type="entry name" value="Esterase-like"/>
</dbReference>
<keyword evidence="3" id="KW-1185">Reference proteome</keyword>
<name>A0A8J2XH96_9FLAO</name>
<comment type="caution">
    <text evidence="2">The sequence shown here is derived from an EMBL/GenBank/DDBJ whole genome shotgun (WGS) entry which is preliminary data.</text>
</comment>
<gene>
    <name evidence="2" type="ORF">GCM10011531_18420</name>
</gene>